<protein>
    <recommendedName>
        <fullName evidence="5">FHA domain-containing protein</fullName>
    </recommendedName>
</protein>
<evidence type="ECO:0000256" key="1">
    <source>
        <dbReference type="SAM" id="MobiDB-lite"/>
    </source>
</evidence>
<keyword evidence="2" id="KW-0472">Membrane</keyword>
<comment type="caution">
    <text evidence="3">The sequence shown here is derived from an EMBL/GenBank/DDBJ whole genome shotgun (WGS) entry which is preliminary data.</text>
</comment>
<dbReference type="InterPro" id="IPR008984">
    <property type="entry name" value="SMAD_FHA_dom_sf"/>
</dbReference>
<evidence type="ECO:0008006" key="5">
    <source>
        <dbReference type="Google" id="ProtNLM"/>
    </source>
</evidence>
<keyword evidence="2" id="KW-0812">Transmembrane</keyword>
<feature type="region of interest" description="Disordered" evidence="1">
    <location>
        <begin position="189"/>
        <end position="232"/>
    </location>
</feature>
<dbReference type="OrthoDB" id="4096268at2759"/>
<dbReference type="SUPFAM" id="SSF49879">
    <property type="entry name" value="SMAD/FHA domain"/>
    <property type="match status" value="1"/>
</dbReference>
<proteinExistence type="predicted"/>
<evidence type="ECO:0000313" key="3">
    <source>
        <dbReference type="EMBL" id="KAH6655863.1"/>
    </source>
</evidence>
<name>A0A9P8UPA3_9PEZI</name>
<dbReference type="RefSeq" id="XP_045960128.1">
    <property type="nucleotide sequence ID" value="XM_046095744.1"/>
</dbReference>
<organism evidence="3 4">
    <name type="scientific">Truncatella angustata</name>
    <dbReference type="NCBI Taxonomy" id="152316"/>
    <lineage>
        <taxon>Eukaryota</taxon>
        <taxon>Fungi</taxon>
        <taxon>Dikarya</taxon>
        <taxon>Ascomycota</taxon>
        <taxon>Pezizomycotina</taxon>
        <taxon>Sordariomycetes</taxon>
        <taxon>Xylariomycetidae</taxon>
        <taxon>Amphisphaeriales</taxon>
        <taxon>Sporocadaceae</taxon>
        <taxon>Truncatella</taxon>
    </lineage>
</organism>
<dbReference type="AlphaFoldDB" id="A0A9P8UPA3"/>
<feature type="region of interest" description="Disordered" evidence="1">
    <location>
        <begin position="288"/>
        <end position="373"/>
    </location>
</feature>
<dbReference type="EMBL" id="JAGPXC010000003">
    <property type="protein sequence ID" value="KAH6655863.1"/>
    <property type="molecule type" value="Genomic_DNA"/>
</dbReference>
<evidence type="ECO:0000313" key="4">
    <source>
        <dbReference type="Proteomes" id="UP000758603"/>
    </source>
</evidence>
<keyword evidence="2" id="KW-1133">Transmembrane helix</keyword>
<dbReference type="GeneID" id="70124637"/>
<feature type="compositionally biased region" description="Acidic residues" evidence="1">
    <location>
        <begin position="94"/>
        <end position="106"/>
    </location>
</feature>
<evidence type="ECO:0000256" key="2">
    <source>
        <dbReference type="SAM" id="Phobius"/>
    </source>
</evidence>
<feature type="region of interest" description="Disordered" evidence="1">
    <location>
        <begin position="427"/>
        <end position="446"/>
    </location>
</feature>
<reference evidence="3" key="1">
    <citation type="journal article" date="2021" name="Nat. Commun.">
        <title>Genetic determinants of endophytism in the Arabidopsis root mycobiome.</title>
        <authorList>
            <person name="Mesny F."/>
            <person name="Miyauchi S."/>
            <person name="Thiergart T."/>
            <person name="Pickel B."/>
            <person name="Atanasova L."/>
            <person name="Karlsson M."/>
            <person name="Huettel B."/>
            <person name="Barry K.W."/>
            <person name="Haridas S."/>
            <person name="Chen C."/>
            <person name="Bauer D."/>
            <person name="Andreopoulos W."/>
            <person name="Pangilinan J."/>
            <person name="LaButti K."/>
            <person name="Riley R."/>
            <person name="Lipzen A."/>
            <person name="Clum A."/>
            <person name="Drula E."/>
            <person name="Henrissat B."/>
            <person name="Kohler A."/>
            <person name="Grigoriev I.V."/>
            <person name="Martin F.M."/>
            <person name="Hacquard S."/>
        </authorList>
    </citation>
    <scope>NUCLEOTIDE SEQUENCE</scope>
    <source>
        <strain evidence="3">MPI-SDFR-AT-0073</strain>
    </source>
</reference>
<feature type="compositionally biased region" description="Acidic residues" evidence="1">
    <location>
        <begin position="309"/>
        <end position="322"/>
    </location>
</feature>
<feature type="region of interest" description="Disordered" evidence="1">
    <location>
        <begin position="548"/>
        <end position="572"/>
    </location>
</feature>
<accession>A0A9P8UPA3</accession>
<feature type="region of interest" description="Disordered" evidence="1">
    <location>
        <begin position="84"/>
        <end position="106"/>
    </location>
</feature>
<feature type="transmembrane region" description="Helical" evidence="2">
    <location>
        <begin position="780"/>
        <end position="801"/>
    </location>
</feature>
<feature type="region of interest" description="Disordered" evidence="1">
    <location>
        <begin position="662"/>
        <end position="688"/>
    </location>
</feature>
<feature type="compositionally biased region" description="Polar residues" evidence="1">
    <location>
        <begin position="668"/>
        <end position="679"/>
    </location>
</feature>
<sequence>MRLTIDQTVLIQDIGSLHGTFHRTKDDTNEDRLPTREKVPLKDGDILRFGTDIYRGQLTFPPCTVHVGLAWTEETPHLAVSNRATPTNTFCVPDFDDDDDDDDTTSDDDIMEIDKPMSAEIEDVTPTNIIDLTVGPSSIQLSSNMATGHLNSNIIDLTSEPSSEDSLFMTEQPFSQFDAEDTVTINEGYDYESDASSDPYIGGYTDSEDEIASGRASTGEVPTSPIKTSPISDRKGASINSYCLKYPPLCVTESDSEVEWNGNTTTSVHSDGDSVSDLGDADIVVENSCNKDERDDQSTDASSDHDYSTSDEIDEEDEEDSGSELSRDLNNVPYWDEELSSSYSKEEDDADGLDTFGAHPMPLADVTSTSGSSLPVPTVSSVLPTSSQFNAISPRTICGTPAYTRGPTAPFIPVRPLQSIISNSVAGHVNQPSHLPTQKDRQPSPSDAVMAKIIPMQHATSSAAQSLGERTGKYEFFAARDHNRASVMSNPLIPKIPSPLNTNTTPIVVAKEPSMTDTNKVAGATAASTNAVPQTGNLSFTEHFENSLSDKNDANDATAAQVRSPCPPWREPQLAKDAMTDIILESRYGVDQPPLVNSTWTHVGEAFLKEPDHCLVPVSDERTRLQSPELDMTSAATFAESKKKTEADASRSRSRLAVKFLLHESKETSPTPASGSNDSPRPPKRSYDEVFAESEEQHIAEDPFNNAETPVAETDAITTGMSGTDTPMPDNTVLAVASSENIISDTPELAPTDSEVIIALAEQLDTRPAKRRRLSKFAKYASVSIVSGFTSAALVFAGLAATAPQIV</sequence>
<dbReference type="Proteomes" id="UP000758603">
    <property type="component" value="Unassembled WGS sequence"/>
</dbReference>
<feature type="compositionally biased region" description="Polar residues" evidence="1">
    <location>
        <begin position="427"/>
        <end position="436"/>
    </location>
</feature>
<keyword evidence="4" id="KW-1185">Reference proteome</keyword>
<dbReference type="Gene3D" id="2.60.200.20">
    <property type="match status" value="1"/>
</dbReference>
<gene>
    <name evidence="3" type="ORF">BKA67DRAFT_251048</name>
</gene>
<feature type="compositionally biased region" description="Basic and acidic residues" evidence="1">
    <location>
        <begin position="289"/>
        <end position="308"/>
    </location>
</feature>